<feature type="region of interest" description="Disordered" evidence="1">
    <location>
        <begin position="1"/>
        <end position="27"/>
    </location>
</feature>
<name>A0A0M0JRR3_9EUKA</name>
<evidence type="ECO:0000256" key="1">
    <source>
        <dbReference type="SAM" id="MobiDB-lite"/>
    </source>
</evidence>
<gene>
    <name evidence="2" type="ORF">Ctob_004312</name>
</gene>
<evidence type="ECO:0000313" key="2">
    <source>
        <dbReference type="EMBL" id="KOO28938.1"/>
    </source>
</evidence>
<dbReference type="EMBL" id="JWZX01002490">
    <property type="protein sequence ID" value="KOO28938.1"/>
    <property type="molecule type" value="Genomic_DNA"/>
</dbReference>
<dbReference type="AlphaFoldDB" id="A0A0M0JRR3"/>
<evidence type="ECO:0000313" key="3">
    <source>
        <dbReference type="Proteomes" id="UP000037460"/>
    </source>
</evidence>
<comment type="caution">
    <text evidence="2">The sequence shown here is derived from an EMBL/GenBank/DDBJ whole genome shotgun (WGS) entry which is preliminary data.</text>
</comment>
<feature type="compositionally biased region" description="Basic and acidic residues" evidence="1">
    <location>
        <begin position="433"/>
        <end position="443"/>
    </location>
</feature>
<proteinExistence type="predicted"/>
<organism evidence="2 3">
    <name type="scientific">Chrysochromulina tobinii</name>
    <dbReference type="NCBI Taxonomy" id="1460289"/>
    <lineage>
        <taxon>Eukaryota</taxon>
        <taxon>Haptista</taxon>
        <taxon>Haptophyta</taxon>
        <taxon>Prymnesiophyceae</taxon>
        <taxon>Prymnesiales</taxon>
        <taxon>Chrysochromulinaceae</taxon>
        <taxon>Chrysochromulina</taxon>
    </lineage>
</organism>
<accession>A0A0M0JRR3</accession>
<sequence length="548" mass="59075">MPPQFAVNRGSVITASKRPPNTATAPPREKRLRAIAQPLKLPVEVASLLGPLADSFNRLTDCEERIDQAIARGKHELRTTLSGVAEGKEIAPALNACSPRQILRCVRVFVSSTYDPGREELDPAALAHAAARGEEPAHAGAWSLQVLAAARTGKGDGDSAFSEHVPLHRFFDIVQVQIAAQPQTIKTEWRATEGEEPHCPGIVINRTTPSGAPAPSELPSRIALRLKQRSLSSGAGPVAPLARVSVSRSLAALLQLAPESHYSYIEVEEALWLFVRDRGLLEANKRDGSAALRVGNHAGLASALGIDPRVVRLLTLSELHRHLHPQLKLWEPPPLMHTIVPGTSTSVLEVLLPDDEPLHQHRHTALNRLTAMDAKRPSALAPLDLKLEHTLRKLVDVADKRRWLQALLFADDDDADDPNGAAAADEEADPDEAGDKVQVKMEAESPEDVAATAAALALPAAAAAATGRRLRPLSGFARALLNSNLHAATHALRPHMLTTPCLPPPLPAEHEAPPPPDPTMRAFDGPWTAFAIRAYLADSQRRRRPTPG</sequence>
<dbReference type="Proteomes" id="UP000037460">
    <property type="component" value="Unassembled WGS sequence"/>
</dbReference>
<protein>
    <recommendedName>
        <fullName evidence="4">DM2 domain-containing protein</fullName>
    </recommendedName>
</protein>
<feature type="compositionally biased region" description="Polar residues" evidence="1">
    <location>
        <begin position="11"/>
        <end position="24"/>
    </location>
</feature>
<feature type="region of interest" description="Disordered" evidence="1">
    <location>
        <begin position="414"/>
        <end position="443"/>
    </location>
</feature>
<keyword evidence="3" id="KW-1185">Reference proteome</keyword>
<evidence type="ECO:0008006" key="4">
    <source>
        <dbReference type="Google" id="ProtNLM"/>
    </source>
</evidence>
<reference evidence="3" key="1">
    <citation type="journal article" date="2015" name="PLoS Genet.">
        <title>Genome Sequence and Transcriptome Analyses of Chrysochromulina tobin: Metabolic Tools for Enhanced Algal Fitness in the Prominent Order Prymnesiales (Haptophyceae).</title>
        <authorList>
            <person name="Hovde B.T."/>
            <person name="Deodato C.R."/>
            <person name="Hunsperger H.M."/>
            <person name="Ryken S.A."/>
            <person name="Yost W."/>
            <person name="Jha R.K."/>
            <person name="Patterson J."/>
            <person name="Monnat R.J. Jr."/>
            <person name="Barlow S.B."/>
            <person name="Starkenburg S.R."/>
            <person name="Cattolico R.A."/>
        </authorList>
    </citation>
    <scope>NUCLEOTIDE SEQUENCE</scope>
    <source>
        <strain evidence="3">CCMP291</strain>
    </source>
</reference>